<dbReference type="Proteomes" id="UP000325313">
    <property type="component" value="Unassembled WGS sequence"/>
</dbReference>
<comment type="caution">
    <text evidence="3">The sequence shown here is derived from an EMBL/GenBank/DDBJ whole genome shotgun (WGS) entry which is preliminary data.</text>
</comment>
<feature type="transmembrane region" description="Helical" evidence="2">
    <location>
        <begin position="386"/>
        <end position="407"/>
    </location>
</feature>
<reference evidence="3 4" key="1">
    <citation type="submission" date="2019-05" db="EMBL/GenBank/DDBJ databases">
        <title>Emergence of the Ug99 lineage of the wheat stem rust pathogen through somatic hybridization.</title>
        <authorList>
            <person name="Li F."/>
            <person name="Upadhyaya N.M."/>
            <person name="Sperschneider J."/>
            <person name="Matny O."/>
            <person name="Nguyen-Phuc H."/>
            <person name="Mago R."/>
            <person name="Raley C."/>
            <person name="Miller M.E."/>
            <person name="Silverstein K.A.T."/>
            <person name="Henningsen E."/>
            <person name="Hirsch C.D."/>
            <person name="Visser B."/>
            <person name="Pretorius Z.A."/>
            <person name="Steffenson B.J."/>
            <person name="Schwessinger B."/>
            <person name="Dodds P.N."/>
            <person name="Figueroa M."/>
        </authorList>
    </citation>
    <scope>NUCLEOTIDE SEQUENCE [LARGE SCALE GENOMIC DNA]</scope>
    <source>
        <strain evidence="3 4">Ug99</strain>
    </source>
</reference>
<keyword evidence="2" id="KW-0812">Transmembrane</keyword>
<name>A0A5B0RP34_PUCGR</name>
<dbReference type="EMBL" id="VDEP01000153">
    <property type="protein sequence ID" value="KAA1127696.1"/>
    <property type="molecule type" value="Genomic_DNA"/>
</dbReference>
<organism evidence="3 4">
    <name type="scientific">Puccinia graminis f. sp. tritici</name>
    <dbReference type="NCBI Taxonomy" id="56615"/>
    <lineage>
        <taxon>Eukaryota</taxon>
        <taxon>Fungi</taxon>
        <taxon>Dikarya</taxon>
        <taxon>Basidiomycota</taxon>
        <taxon>Pucciniomycotina</taxon>
        <taxon>Pucciniomycetes</taxon>
        <taxon>Pucciniales</taxon>
        <taxon>Pucciniaceae</taxon>
        <taxon>Puccinia</taxon>
    </lineage>
</organism>
<accession>A0A5B0RP34</accession>
<evidence type="ECO:0000256" key="1">
    <source>
        <dbReference type="SAM" id="MobiDB-lite"/>
    </source>
</evidence>
<feature type="compositionally biased region" description="Polar residues" evidence="1">
    <location>
        <begin position="300"/>
        <end position="326"/>
    </location>
</feature>
<dbReference type="AlphaFoldDB" id="A0A5B0RP34"/>
<feature type="transmembrane region" description="Helical" evidence="2">
    <location>
        <begin position="355"/>
        <end position="374"/>
    </location>
</feature>
<evidence type="ECO:0000256" key="2">
    <source>
        <dbReference type="SAM" id="Phobius"/>
    </source>
</evidence>
<sequence length="410" mass="45410">MEGLVSQQSGSKSDPPSGQVLVGFNMWEMAVMKIHPFFLIHTPEYHKMLFLGSNSLLLSLPLEPSVAQPISVNSIIQRNLYRHAKVELGIYLLLDSEPTGSNGNLSSLPSSGHQSSSSTEDYWNDCSETSISFDEFIPAHLYTPRRLPITQLIKNWWRYLRASEPIRPIAQVCDIPYLKLTQFRQADEFATPQTVFRDLDHQAHSSLITILDITPQFLVLLQALGHKVDMFLKQLLVITFAITGPSFAIPMEQELSGRAASQEANSGRFPANTNELMHPRGAPNDASSNEVHVHVEQPAGGTTENSVRSSNHPESQNPVHSQTSDANTMVGTVSTQAYRIYQPTGQVQRENRRQVGRFFFAAAFPAAICLLFMGGRPVPSNVPDNAWAFVGAFFVYLFAVISSLGAANIR</sequence>
<proteinExistence type="predicted"/>
<protein>
    <submittedName>
        <fullName evidence="3">Uncharacterized protein</fullName>
    </submittedName>
</protein>
<feature type="region of interest" description="Disordered" evidence="1">
    <location>
        <begin position="258"/>
        <end position="326"/>
    </location>
</feature>
<gene>
    <name evidence="3" type="ORF">PGTUg99_001456</name>
</gene>
<keyword evidence="2" id="KW-0472">Membrane</keyword>
<evidence type="ECO:0000313" key="4">
    <source>
        <dbReference type="Proteomes" id="UP000325313"/>
    </source>
</evidence>
<keyword evidence="2" id="KW-1133">Transmembrane helix</keyword>
<evidence type="ECO:0000313" key="3">
    <source>
        <dbReference type="EMBL" id="KAA1127696.1"/>
    </source>
</evidence>